<proteinExistence type="predicted"/>
<sequence>MQNDATSLHNLDVASRSLDSLSHFVSLINSSADISESRLEAGLPILDVQWAHNKKLESIRPVIRSLDQLLGMTTPTHVYIYVQDELIKDAKEARETAQGQWILFLDRNEGQEALVAAIGEILMITSATRSDV</sequence>
<dbReference type="EMBL" id="OC318191">
    <property type="protein sequence ID" value="CAD7400932.1"/>
    <property type="molecule type" value="Genomic_DNA"/>
</dbReference>
<protein>
    <submittedName>
        <fullName evidence="1">Uncharacterized protein</fullName>
    </submittedName>
</protein>
<gene>
    <name evidence="1" type="ORF">TCEB3V08_LOCUS5765</name>
</gene>
<name>A0A7R9GYE1_TIMCR</name>
<dbReference type="AlphaFoldDB" id="A0A7R9GYE1"/>
<reference evidence="1" key="1">
    <citation type="submission" date="2020-11" db="EMBL/GenBank/DDBJ databases">
        <authorList>
            <person name="Tran Van P."/>
        </authorList>
    </citation>
    <scope>NUCLEOTIDE SEQUENCE</scope>
</reference>
<evidence type="ECO:0000313" key="1">
    <source>
        <dbReference type="EMBL" id="CAD7400932.1"/>
    </source>
</evidence>
<accession>A0A7R9GYE1</accession>
<organism evidence="1">
    <name type="scientific">Timema cristinae</name>
    <name type="common">Walking stick</name>
    <dbReference type="NCBI Taxonomy" id="61476"/>
    <lineage>
        <taxon>Eukaryota</taxon>
        <taxon>Metazoa</taxon>
        <taxon>Ecdysozoa</taxon>
        <taxon>Arthropoda</taxon>
        <taxon>Hexapoda</taxon>
        <taxon>Insecta</taxon>
        <taxon>Pterygota</taxon>
        <taxon>Neoptera</taxon>
        <taxon>Polyneoptera</taxon>
        <taxon>Phasmatodea</taxon>
        <taxon>Timematodea</taxon>
        <taxon>Timematoidea</taxon>
        <taxon>Timematidae</taxon>
        <taxon>Timema</taxon>
    </lineage>
</organism>